<dbReference type="InterPro" id="IPR000485">
    <property type="entry name" value="AsnC-type_HTH_dom"/>
</dbReference>
<accession>A0AAU7UGY7</accession>
<dbReference type="KEGG" id="dsc:ABOD76_20365"/>
<dbReference type="GO" id="GO:0005829">
    <property type="term" value="C:cytosol"/>
    <property type="evidence" value="ECO:0007669"/>
    <property type="project" value="TreeGrafter"/>
</dbReference>
<dbReference type="GO" id="GO:0043200">
    <property type="term" value="P:response to amino acid"/>
    <property type="evidence" value="ECO:0007669"/>
    <property type="project" value="TreeGrafter"/>
</dbReference>
<keyword evidence="5" id="KW-0614">Plasmid</keyword>
<dbReference type="Gene3D" id="3.30.70.920">
    <property type="match status" value="1"/>
</dbReference>
<gene>
    <name evidence="5" type="ORF">ABOD76_20365</name>
</gene>
<dbReference type="InterPro" id="IPR019887">
    <property type="entry name" value="Tscrpt_reg_AsnC/Lrp_C"/>
</dbReference>
<dbReference type="RefSeq" id="WP_350245558.1">
    <property type="nucleotide sequence ID" value="NZ_CP158300.1"/>
</dbReference>
<keyword evidence="3" id="KW-0804">Transcription</keyword>
<dbReference type="Pfam" id="PF13412">
    <property type="entry name" value="HTH_24"/>
    <property type="match status" value="1"/>
</dbReference>
<dbReference type="PANTHER" id="PTHR30154">
    <property type="entry name" value="LEUCINE-RESPONSIVE REGULATORY PROTEIN"/>
    <property type="match status" value="1"/>
</dbReference>
<evidence type="ECO:0000256" key="2">
    <source>
        <dbReference type="ARBA" id="ARBA00023125"/>
    </source>
</evidence>
<keyword evidence="1" id="KW-0805">Transcription regulation</keyword>
<dbReference type="GO" id="GO:0043565">
    <property type="term" value="F:sequence-specific DNA binding"/>
    <property type="evidence" value="ECO:0007669"/>
    <property type="project" value="InterPro"/>
</dbReference>
<evidence type="ECO:0000259" key="4">
    <source>
        <dbReference type="PROSITE" id="PS50956"/>
    </source>
</evidence>
<dbReference type="PANTHER" id="PTHR30154:SF34">
    <property type="entry name" value="TRANSCRIPTIONAL REGULATOR AZLB"/>
    <property type="match status" value="1"/>
</dbReference>
<sequence length="164" mass="18468">MLPRQIAPDLDDIDRTLLELLQEDADQNHADMAARVGLSAAGVHKRLKRLRQEGYVRRLTAQLDRSRLGLDLLCFLKITFRSNLQPENLVDLQRAIRALPEVLECYTLTGSSDAILKVAVTDHIALRDFLSRLSLQQQVIERAETCIALEEFKEGGALPLRDPA</sequence>
<dbReference type="InterPro" id="IPR019888">
    <property type="entry name" value="Tscrpt_reg_AsnC-like"/>
</dbReference>
<dbReference type="AlphaFoldDB" id="A0AAU7UGY7"/>
<dbReference type="Gene3D" id="1.10.10.10">
    <property type="entry name" value="Winged helix-like DNA-binding domain superfamily/Winged helix DNA-binding domain"/>
    <property type="match status" value="1"/>
</dbReference>
<dbReference type="SUPFAM" id="SSF46785">
    <property type="entry name" value="Winged helix' DNA-binding domain"/>
    <property type="match status" value="1"/>
</dbReference>
<feature type="domain" description="HTH asnC-type" evidence="4">
    <location>
        <begin position="10"/>
        <end position="71"/>
    </location>
</feature>
<dbReference type="SMART" id="SM00344">
    <property type="entry name" value="HTH_ASNC"/>
    <property type="match status" value="1"/>
</dbReference>
<dbReference type="EMBL" id="CP158300">
    <property type="protein sequence ID" value="XBV87408.1"/>
    <property type="molecule type" value="Genomic_DNA"/>
</dbReference>
<evidence type="ECO:0000256" key="3">
    <source>
        <dbReference type="ARBA" id="ARBA00023163"/>
    </source>
</evidence>
<dbReference type="InterPro" id="IPR036390">
    <property type="entry name" value="WH_DNA-bd_sf"/>
</dbReference>
<dbReference type="PROSITE" id="PS50956">
    <property type="entry name" value="HTH_ASNC_2"/>
    <property type="match status" value="1"/>
</dbReference>
<name>A0AAU7UGY7_9DEIO</name>
<proteinExistence type="predicted"/>
<evidence type="ECO:0000256" key="1">
    <source>
        <dbReference type="ARBA" id="ARBA00023015"/>
    </source>
</evidence>
<dbReference type="Pfam" id="PF01037">
    <property type="entry name" value="AsnC_trans_reg"/>
    <property type="match status" value="1"/>
</dbReference>
<evidence type="ECO:0000313" key="5">
    <source>
        <dbReference type="EMBL" id="XBV87408.1"/>
    </source>
</evidence>
<keyword evidence="2" id="KW-0238">DNA-binding</keyword>
<reference evidence="5" key="1">
    <citation type="submission" date="2024-06" db="EMBL/GenBank/DDBJ databases">
        <title>Draft Genome Sequence of Deinococcus sonorensis Type Strain KR-87, a Biofilm Producing Representative of the Genus Deinococcus.</title>
        <authorList>
            <person name="Boren L.S."/>
            <person name="Grosso R.A."/>
            <person name="Hugenberg-Cox A.N."/>
            <person name="Hill J.T.E."/>
            <person name="Albert C.M."/>
            <person name="Tuohy J.M."/>
        </authorList>
    </citation>
    <scope>NUCLEOTIDE SEQUENCE</scope>
    <source>
        <strain evidence="5">KR-87</strain>
        <plasmid evidence="5">pDson02</plasmid>
    </source>
</reference>
<protein>
    <submittedName>
        <fullName evidence="5">Lrp/AsnC family transcriptional regulator</fullName>
    </submittedName>
</protein>
<dbReference type="InterPro" id="IPR036388">
    <property type="entry name" value="WH-like_DNA-bd_sf"/>
</dbReference>
<dbReference type="InterPro" id="IPR011008">
    <property type="entry name" value="Dimeric_a/b-barrel"/>
</dbReference>
<dbReference type="SUPFAM" id="SSF54909">
    <property type="entry name" value="Dimeric alpha+beta barrel"/>
    <property type="match status" value="1"/>
</dbReference>
<geneLocation type="plasmid" evidence="5">
    <name>pDson02</name>
</geneLocation>
<dbReference type="PRINTS" id="PR00033">
    <property type="entry name" value="HTHASNC"/>
</dbReference>
<organism evidence="5">
    <name type="scientific">Deinococcus sonorensis KR-87</name>
    <dbReference type="NCBI Taxonomy" id="694439"/>
    <lineage>
        <taxon>Bacteria</taxon>
        <taxon>Thermotogati</taxon>
        <taxon>Deinococcota</taxon>
        <taxon>Deinococci</taxon>
        <taxon>Deinococcales</taxon>
        <taxon>Deinococcaceae</taxon>
        <taxon>Deinococcus</taxon>
    </lineage>
</organism>